<evidence type="ECO:0000313" key="1">
    <source>
        <dbReference type="EMBL" id="GFU43924.1"/>
    </source>
</evidence>
<organism evidence="1 2">
    <name type="scientific">Nephila pilipes</name>
    <name type="common">Giant wood spider</name>
    <name type="synonym">Nephila maculata</name>
    <dbReference type="NCBI Taxonomy" id="299642"/>
    <lineage>
        <taxon>Eukaryota</taxon>
        <taxon>Metazoa</taxon>
        <taxon>Ecdysozoa</taxon>
        <taxon>Arthropoda</taxon>
        <taxon>Chelicerata</taxon>
        <taxon>Arachnida</taxon>
        <taxon>Araneae</taxon>
        <taxon>Araneomorphae</taxon>
        <taxon>Entelegynae</taxon>
        <taxon>Araneoidea</taxon>
        <taxon>Nephilidae</taxon>
        <taxon>Nephila</taxon>
    </lineage>
</organism>
<dbReference type="Proteomes" id="UP000887013">
    <property type="component" value="Unassembled WGS sequence"/>
</dbReference>
<sequence>MIPQSSVKTFELNPASSRPCLQRHWNSEPTTLVPTIYRQTMPSQLPMKPPAGIKVSSGVGAQPIVIRSAQLNVTNGTFEDVAAAPVELRLISF</sequence>
<keyword evidence="2" id="KW-1185">Reference proteome</keyword>
<proteinExistence type="predicted"/>
<accession>A0A8X6UU74</accession>
<dbReference type="EMBL" id="BMAW01085653">
    <property type="protein sequence ID" value="GFU43924.1"/>
    <property type="molecule type" value="Genomic_DNA"/>
</dbReference>
<comment type="caution">
    <text evidence="1">The sequence shown here is derived from an EMBL/GenBank/DDBJ whole genome shotgun (WGS) entry which is preliminary data.</text>
</comment>
<name>A0A8X6UU74_NEPPI</name>
<evidence type="ECO:0000313" key="2">
    <source>
        <dbReference type="Proteomes" id="UP000887013"/>
    </source>
</evidence>
<reference evidence="1" key="1">
    <citation type="submission" date="2020-08" db="EMBL/GenBank/DDBJ databases">
        <title>Multicomponent nature underlies the extraordinary mechanical properties of spider dragline silk.</title>
        <authorList>
            <person name="Kono N."/>
            <person name="Nakamura H."/>
            <person name="Mori M."/>
            <person name="Yoshida Y."/>
            <person name="Ohtoshi R."/>
            <person name="Malay A.D."/>
            <person name="Moran D.A.P."/>
            <person name="Tomita M."/>
            <person name="Numata K."/>
            <person name="Arakawa K."/>
        </authorList>
    </citation>
    <scope>NUCLEOTIDE SEQUENCE</scope>
</reference>
<dbReference type="AlphaFoldDB" id="A0A8X6UU74"/>
<gene>
    <name evidence="1" type="ORF">NPIL_276111</name>
</gene>
<protein>
    <submittedName>
        <fullName evidence="1">Uncharacterized protein</fullName>
    </submittedName>
</protein>